<feature type="region of interest" description="Disordered" evidence="1">
    <location>
        <begin position="114"/>
        <end position="173"/>
    </location>
</feature>
<evidence type="ECO:0000256" key="1">
    <source>
        <dbReference type="SAM" id="MobiDB-lite"/>
    </source>
</evidence>
<dbReference type="AlphaFoldDB" id="A0A4V6AQ24"/>
<dbReference type="EMBL" id="CM014088">
    <property type="protein sequence ID" value="TKS78882.1"/>
    <property type="molecule type" value="Genomic_DNA"/>
</dbReference>
<evidence type="ECO:0000313" key="2">
    <source>
        <dbReference type="EMBL" id="TKS78882.1"/>
    </source>
</evidence>
<keyword evidence="3" id="KW-1185">Reference proteome</keyword>
<dbReference type="Proteomes" id="UP000298787">
    <property type="component" value="Chromosome 11"/>
</dbReference>
<feature type="compositionally biased region" description="Basic and acidic residues" evidence="1">
    <location>
        <begin position="151"/>
        <end position="171"/>
    </location>
</feature>
<reference evidence="2 3" key="1">
    <citation type="submission" date="2019-01" db="EMBL/GenBank/DDBJ databases">
        <title>Genome Assembly of Collichthys lucidus.</title>
        <authorList>
            <person name="Cai M."/>
            <person name="Xiao S."/>
        </authorList>
    </citation>
    <scope>NUCLEOTIDE SEQUENCE [LARGE SCALE GENOMIC DNA]</scope>
    <source>
        <strain evidence="2">JT15FE1705JMU</strain>
        <tissue evidence="2">Muscle</tissue>
    </source>
</reference>
<proteinExistence type="predicted"/>
<organism evidence="2 3">
    <name type="scientific">Collichthys lucidus</name>
    <name type="common">Big head croaker</name>
    <name type="synonym">Sciaena lucida</name>
    <dbReference type="NCBI Taxonomy" id="240159"/>
    <lineage>
        <taxon>Eukaryota</taxon>
        <taxon>Metazoa</taxon>
        <taxon>Chordata</taxon>
        <taxon>Craniata</taxon>
        <taxon>Vertebrata</taxon>
        <taxon>Euteleostomi</taxon>
        <taxon>Actinopterygii</taxon>
        <taxon>Neopterygii</taxon>
        <taxon>Teleostei</taxon>
        <taxon>Neoteleostei</taxon>
        <taxon>Acanthomorphata</taxon>
        <taxon>Eupercaria</taxon>
        <taxon>Sciaenidae</taxon>
        <taxon>Collichthys</taxon>
    </lineage>
</organism>
<sequence length="232" mass="26054">MAVIEEDEEESEESVGMPDYVLGGGECFILLCVLRFMSQTLLIFKERVKKGVVITAHFVDMFTEKDIVTHIHYSPVLPPSLSTFSPVYVTYRRGAVRECGNRREKALWVDVSSGLGRSPPSSYPSGERAAAKPNLGFTAFDKPSNGTGRRASREKERQTWRERERSSKDKNITLTSSGSDFLRQFVSGRVFCDAGETGAEHNASQQYRCDAEEALSSTLLFTYCSCWDSYRL</sequence>
<gene>
    <name evidence="2" type="ORF">D9C73_012291</name>
</gene>
<name>A0A4V6AQ24_COLLU</name>
<accession>A0A4V6AQ24</accession>
<evidence type="ECO:0000313" key="3">
    <source>
        <dbReference type="Proteomes" id="UP000298787"/>
    </source>
</evidence>
<protein>
    <submittedName>
        <fullName evidence="2">Uncharacterized protein</fullName>
    </submittedName>
</protein>